<dbReference type="Proteomes" id="UP000618460">
    <property type="component" value="Unassembled WGS sequence"/>
</dbReference>
<evidence type="ECO:0000256" key="1">
    <source>
        <dbReference type="SAM" id="Coils"/>
    </source>
</evidence>
<dbReference type="InterPro" id="IPR055259">
    <property type="entry name" value="YkvP/CgeB_Glyco_trans-like"/>
</dbReference>
<feature type="domain" description="Polysaccharide pyruvyl transferase" evidence="2">
    <location>
        <begin position="394"/>
        <end position="696"/>
    </location>
</feature>
<dbReference type="AlphaFoldDB" id="A0A917TQY4"/>
<evidence type="ECO:0008006" key="6">
    <source>
        <dbReference type="Google" id="ProtNLM"/>
    </source>
</evidence>
<feature type="coiled-coil region" evidence="1">
    <location>
        <begin position="780"/>
        <end position="828"/>
    </location>
</feature>
<proteinExistence type="predicted"/>
<dbReference type="Pfam" id="PF04230">
    <property type="entry name" value="PS_pyruv_trans"/>
    <property type="match status" value="1"/>
</dbReference>
<evidence type="ECO:0000313" key="4">
    <source>
        <dbReference type="EMBL" id="GGM32311.1"/>
    </source>
</evidence>
<protein>
    <recommendedName>
        <fullName evidence="6">Polysaccharide pyruvyl transferase domain-containing protein</fullName>
    </recommendedName>
</protein>
<dbReference type="RefSeq" id="WP_117154958.1">
    <property type="nucleotide sequence ID" value="NZ_BMLG01000008.1"/>
</dbReference>
<keyword evidence="5" id="KW-1185">Reference proteome</keyword>
<name>A0A917TQY4_9BACI</name>
<dbReference type="Pfam" id="PF13524">
    <property type="entry name" value="Glyco_trans_1_2"/>
    <property type="match status" value="1"/>
</dbReference>
<dbReference type="InterPro" id="IPR007345">
    <property type="entry name" value="Polysacch_pyruvyl_Trfase"/>
</dbReference>
<dbReference type="Gene3D" id="3.40.50.2000">
    <property type="entry name" value="Glycogen Phosphorylase B"/>
    <property type="match status" value="1"/>
</dbReference>
<organism evidence="4 5">
    <name type="scientific">Paraliobacillus quinghaiensis</name>
    <dbReference type="NCBI Taxonomy" id="470815"/>
    <lineage>
        <taxon>Bacteria</taxon>
        <taxon>Bacillati</taxon>
        <taxon>Bacillota</taxon>
        <taxon>Bacilli</taxon>
        <taxon>Bacillales</taxon>
        <taxon>Bacillaceae</taxon>
        <taxon>Paraliobacillus</taxon>
    </lineage>
</organism>
<dbReference type="EMBL" id="BMLG01000008">
    <property type="protein sequence ID" value="GGM32311.1"/>
    <property type="molecule type" value="Genomic_DNA"/>
</dbReference>
<reference evidence="4" key="1">
    <citation type="journal article" date="2014" name="Int. J. Syst. Evol. Microbiol.">
        <title>Complete genome sequence of Corynebacterium casei LMG S-19264T (=DSM 44701T), isolated from a smear-ripened cheese.</title>
        <authorList>
            <consortium name="US DOE Joint Genome Institute (JGI-PGF)"/>
            <person name="Walter F."/>
            <person name="Albersmeier A."/>
            <person name="Kalinowski J."/>
            <person name="Ruckert C."/>
        </authorList>
    </citation>
    <scope>NUCLEOTIDE SEQUENCE</scope>
    <source>
        <strain evidence="4">CGMCC 1.6333</strain>
    </source>
</reference>
<evidence type="ECO:0000259" key="2">
    <source>
        <dbReference type="Pfam" id="PF04230"/>
    </source>
</evidence>
<accession>A0A917TQY4</accession>
<evidence type="ECO:0000259" key="3">
    <source>
        <dbReference type="Pfam" id="PF13524"/>
    </source>
</evidence>
<dbReference type="PANTHER" id="PTHR36836">
    <property type="entry name" value="COLANIC ACID BIOSYNTHESIS PROTEIN WCAK"/>
    <property type="match status" value="1"/>
</dbReference>
<keyword evidence="1" id="KW-0175">Coiled coil</keyword>
<comment type="caution">
    <text evidence="4">The sequence shown here is derived from an EMBL/GenBank/DDBJ whole genome shotgun (WGS) entry which is preliminary data.</text>
</comment>
<sequence>MTVLDLKTEDKNMMTSVVEQRSELRNKQMVAKERYRILYIGRAVFGETDIVNRMRQALENLGHVVFNLNTKEFKKVVHNPQNLVGGHGPIEIKLGHLKPILSRFKPQIIICNAGGYTFSEADTKWLKANGFILIGITLSDPDVFEGTQKFVHRFDYHVTNAHEAIDMYKTLGIDNTFHFPFAIDRSFVEADAMERRDWNADVICIGNAANRPDRNEFMSELNHDFNVKVYGTGWDIPGSFSVGGEDFFSAARAGNFHVNFPGTRAGFTNVKVGVFESIANGGIICTEYFKEMEHFFEYDKEIIGYKDVKDLKEKIKYYLDHPEEAELIRRRAFDRLVKEHLWEARWEQLFSKVRTDLRELKQLLPLERYNGINLEPLTSESVKIIVQGYYGAKNVGDDLILEAIYNKIIAKYPEAMIMVAGFSRENITLLQGFYSLPRTNAYEMEKYIKDADLVIYGGGGLLNDYTFNNSAGIADYFDSYSHGLTGMGIIPTIANIHNVPVMYFALGVGPLENPEARKFVRFMTEQIDIITVRDSHSKQLLESIDGMNKEVIQTADPTLTLPRPNWELAKKYFKQNMNISDSDLIISVSLREWKSNPANFTENIAKYLDELIITTNATILFIPFQFAIGRSNDNNIHLEVYNLMKYKENAYFYEMTGNYDEFLSIISAVDLGINMRLHGSILQNLHGVPTIGFNYDDKVKGHFDTIGMVNFLLNLDFNISEAVSKVLYLEEHYVEVKNMILNNVNKNSSKANESFEFVYELIQKGLKRDRSIYKSYPRSYSLREKKSNELTQELKNYKRESLKYKKETIRLRKEIAEIKKEQKKYRRETMIVKEKNDDISCVNLSDAKVQTNSSMLENVLLPVKVRDKHRLLGIRLPNKTPKKGDYSSVIFEIPVKKLEYYQISTTLNAPYERPKNKGRIRYEIFINNKKVYKEDIAIKGDDNELSFNFVANSNNATLELKVIAIQDCEEWSWGNKSKVYISDVNIKKQKNSKYNSTFQKAVHKIKKLSPKM</sequence>
<reference evidence="4" key="2">
    <citation type="submission" date="2020-09" db="EMBL/GenBank/DDBJ databases">
        <authorList>
            <person name="Sun Q."/>
            <person name="Zhou Y."/>
        </authorList>
    </citation>
    <scope>NUCLEOTIDE SEQUENCE</scope>
    <source>
        <strain evidence="4">CGMCC 1.6333</strain>
    </source>
</reference>
<gene>
    <name evidence="4" type="ORF">GCM10011351_17980</name>
</gene>
<evidence type="ECO:0000313" key="5">
    <source>
        <dbReference type="Proteomes" id="UP000618460"/>
    </source>
</evidence>
<dbReference type="PANTHER" id="PTHR36836:SF1">
    <property type="entry name" value="COLANIC ACID BIOSYNTHESIS PROTEIN WCAK"/>
    <property type="match status" value="1"/>
</dbReference>
<feature type="domain" description="Spore protein YkvP/CgeB glycosyl transferase-like" evidence="3">
    <location>
        <begin position="215"/>
        <end position="350"/>
    </location>
</feature>
<dbReference type="OrthoDB" id="3199616at2"/>